<dbReference type="InterPro" id="IPR055259">
    <property type="entry name" value="YkvP/CgeB_Glyco_trans-like"/>
</dbReference>
<name>A0A512DPH2_9PROT</name>
<protein>
    <recommendedName>
        <fullName evidence="1">Spore protein YkvP/CgeB glycosyl transferase-like domain-containing protein</fullName>
    </recommendedName>
</protein>
<sequence>MSMGMSVKPDAIAGRLDPVLSGKVTGWIYPAKRVTLTVDGTVIGTAMAAEPRQFALRRLCDERCGFAIDPPRNLFDGAVHEIRVTTDDGHDIPGSPMRFRSRTAEGAVEGVVERVAGNVVHVKVRRHAGAPDLPIAVAGIAGDETVAIAVARVDPVQPAGSWTSLVLVVPEDVIRSGHRLIHVGLIGTDRFLGKSPALLPALRPSAVSIRQRAAPVTLAVKIAAPNARVAHEWGDYHFARQLGAALQRRGWAVRVDCQEEWSRTGDDVTLVLRGRHRYKPDGGSVNLMWMISHPDRMAPDEPADYDHIFVASDIYARILGGQTQTPVSALHQAADPGVFRPPPGKSALPSPVLFVGNSRREYRTIVRWCVETGIDVAVYGSLWDNVIPAKLIGGTYIDNADLHRWYGSCGVLLNDHWDTMRENGFLSNRLFDGSAAGAFIITDEVRGLAAVFGDAIETAADAAELKEKTDYYLANPLEAEERAKRARAIVLAGHTFDHRAEQIIEIHRRLKDSGIGVRNHIPAA</sequence>
<dbReference type="SUPFAM" id="SSF53756">
    <property type="entry name" value="UDP-Glycosyltransferase/glycogen phosphorylase"/>
    <property type="match status" value="1"/>
</dbReference>
<organism evidence="2 3">
    <name type="scientific">Skermanella aerolata</name>
    <dbReference type="NCBI Taxonomy" id="393310"/>
    <lineage>
        <taxon>Bacteria</taxon>
        <taxon>Pseudomonadati</taxon>
        <taxon>Pseudomonadota</taxon>
        <taxon>Alphaproteobacteria</taxon>
        <taxon>Rhodospirillales</taxon>
        <taxon>Azospirillaceae</taxon>
        <taxon>Skermanella</taxon>
    </lineage>
</organism>
<gene>
    <name evidence="2" type="ORF">SAE02_25250</name>
</gene>
<reference evidence="2 3" key="1">
    <citation type="submission" date="2019-07" db="EMBL/GenBank/DDBJ databases">
        <title>Whole genome shotgun sequence of Skermanella aerolata NBRC 106429.</title>
        <authorList>
            <person name="Hosoyama A."/>
            <person name="Uohara A."/>
            <person name="Ohji S."/>
            <person name="Ichikawa N."/>
        </authorList>
    </citation>
    <scope>NUCLEOTIDE SEQUENCE [LARGE SCALE GENOMIC DNA]</scope>
    <source>
        <strain evidence="2 3">NBRC 106429</strain>
    </source>
</reference>
<evidence type="ECO:0000313" key="3">
    <source>
        <dbReference type="Proteomes" id="UP000321523"/>
    </source>
</evidence>
<dbReference type="AlphaFoldDB" id="A0A512DPH2"/>
<accession>A0A512DPH2</accession>
<dbReference type="Pfam" id="PF13524">
    <property type="entry name" value="Glyco_trans_1_2"/>
    <property type="match status" value="1"/>
</dbReference>
<feature type="domain" description="Spore protein YkvP/CgeB glycosyl transferase-like" evidence="1">
    <location>
        <begin position="366"/>
        <end position="504"/>
    </location>
</feature>
<evidence type="ECO:0000313" key="2">
    <source>
        <dbReference type="EMBL" id="GEO38377.1"/>
    </source>
</evidence>
<evidence type="ECO:0000259" key="1">
    <source>
        <dbReference type="Pfam" id="PF13524"/>
    </source>
</evidence>
<keyword evidence="3" id="KW-1185">Reference proteome</keyword>
<dbReference type="Proteomes" id="UP000321523">
    <property type="component" value="Unassembled WGS sequence"/>
</dbReference>
<comment type="caution">
    <text evidence="2">The sequence shown here is derived from an EMBL/GenBank/DDBJ whole genome shotgun (WGS) entry which is preliminary data.</text>
</comment>
<dbReference type="EMBL" id="BJYZ01000009">
    <property type="protein sequence ID" value="GEO38377.1"/>
    <property type="molecule type" value="Genomic_DNA"/>
</dbReference>
<proteinExistence type="predicted"/>